<dbReference type="Pfam" id="PF00589">
    <property type="entry name" value="Phage_integrase"/>
    <property type="match status" value="1"/>
</dbReference>
<protein>
    <recommendedName>
        <fullName evidence="2">Tyr recombinase domain-containing protein</fullName>
    </recommendedName>
</protein>
<dbReference type="GO" id="GO:0015074">
    <property type="term" value="P:DNA integration"/>
    <property type="evidence" value="ECO:0007669"/>
    <property type="project" value="InterPro"/>
</dbReference>
<proteinExistence type="predicted"/>
<dbReference type="PANTHER" id="PTHR30349:SF64">
    <property type="entry name" value="PROPHAGE INTEGRASE INTD-RELATED"/>
    <property type="match status" value="1"/>
</dbReference>
<dbReference type="EMBL" id="UINC01081512">
    <property type="protein sequence ID" value="SVC25439.1"/>
    <property type="molecule type" value="Genomic_DNA"/>
</dbReference>
<reference evidence="3" key="1">
    <citation type="submission" date="2018-05" db="EMBL/GenBank/DDBJ databases">
        <authorList>
            <person name="Lanie J.A."/>
            <person name="Ng W.-L."/>
            <person name="Kazmierczak K.M."/>
            <person name="Andrzejewski T.M."/>
            <person name="Davidsen T.M."/>
            <person name="Wayne K.J."/>
            <person name="Tettelin H."/>
            <person name="Glass J.I."/>
            <person name="Rusch D."/>
            <person name="Podicherti R."/>
            <person name="Tsui H.-C.T."/>
            <person name="Winkler M.E."/>
        </authorList>
    </citation>
    <scope>NUCLEOTIDE SEQUENCE</scope>
</reference>
<evidence type="ECO:0000256" key="1">
    <source>
        <dbReference type="ARBA" id="ARBA00023172"/>
    </source>
</evidence>
<dbReference type="InterPro" id="IPR013762">
    <property type="entry name" value="Integrase-like_cat_sf"/>
</dbReference>
<dbReference type="GO" id="GO:0006310">
    <property type="term" value="P:DNA recombination"/>
    <property type="evidence" value="ECO:0007669"/>
    <property type="project" value="UniProtKB-KW"/>
</dbReference>
<dbReference type="GO" id="GO:0003677">
    <property type="term" value="F:DNA binding"/>
    <property type="evidence" value="ECO:0007669"/>
    <property type="project" value="InterPro"/>
</dbReference>
<dbReference type="AlphaFoldDB" id="A0A382KMH2"/>
<dbReference type="SUPFAM" id="SSF56349">
    <property type="entry name" value="DNA breaking-rejoining enzymes"/>
    <property type="match status" value="1"/>
</dbReference>
<dbReference type="Gene3D" id="1.10.443.10">
    <property type="entry name" value="Intergrase catalytic core"/>
    <property type="match status" value="1"/>
</dbReference>
<dbReference type="PROSITE" id="PS51898">
    <property type="entry name" value="TYR_RECOMBINASE"/>
    <property type="match status" value="1"/>
</dbReference>
<dbReference type="InterPro" id="IPR050090">
    <property type="entry name" value="Tyrosine_recombinase_XerCD"/>
</dbReference>
<gene>
    <name evidence="3" type="ORF">METZ01_LOCUS278293</name>
</gene>
<feature type="domain" description="Tyr recombinase" evidence="2">
    <location>
        <begin position="137"/>
        <end position="292"/>
    </location>
</feature>
<organism evidence="3">
    <name type="scientific">marine metagenome</name>
    <dbReference type="NCBI Taxonomy" id="408172"/>
    <lineage>
        <taxon>unclassified sequences</taxon>
        <taxon>metagenomes</taxon>
        <taxon>ecological metagenomes</taxon>
    </lineage>
</organism>
<evidence type="ECO:0000259" key="2">
    <source>
        <dbReference type="PROSITE" id="PS51898"/>
    </source>
</evidence>
<dbReference type="InterPro" id="IPR002104">
    <property type="entry name" value="Integrase_catalytic"/>
</dbReference>
<sequence>MATLYRNKGHWLLTVQFKGRRLTRSLRTKDKRVAKQLKPYVEADLIAELTGLRTTPSSLPFPEIAHKFLKAENGRSTNTQKLYEYVLRSYLAGNPLPTNPNSRAIFVRTVNACWNWALRQGLTEKANKIEGDTKGLARQRVYTKEELDLMFNEIQDEDFNSFVKFAYYTGGRSGEIRNIQPQNLTEGSLVAFGKTGRRIIKISLQAGTIIANQSPLWSYSKDYVSHHFKKEVRKLGIRDARFHDLRRTFGLNLIKQGMSIYKVSKLLGHKSVRTTEEHYAPLLTIEIEDFTL</sequence>
<accession>A0A382KMH2</accession>
<dbReference type="PANTHER" id="PTHR30349">
    <property type="entry name" value="PHAGE INTEGRASE-RELATED"/>
    <property type="match status" value="1"/>
</dbReference>
<keyword evidence="1" id="KW-0233">DNA recombination</keyword>
<dbReference type="InterPro" id="IPR011010">
    <property type="entry name" value="DNA_brk_join_enz"/>
</dbReference>
<evidence type="ECO:0000313" key="3">
    <source>
        <dbReference type="EMBL" id="SVC25439.1"/>
    </source>
</evidence>
<name>A0A382KMH2_9ZZZZ</name>